<keyword evidence="2" id="KW-0812">Transmembrane</keyword>
<dbReference type="PANTHER" id="PTHR30093:SF34">
    <property type="entry name" value="PREPILIN PEPTIDASE-DEPENDENT PROTEIN D"/>
    <property type="match status" value="1"/>
</dbReference>
<keyword evidence="2" id="KW-0472">Membrane</keyword>
<dbReference type="Gene3D" id="3.30.700.10">
    <property type="entry name" value="Glycoprotein, Type 4 Pilin"/>
    <property type="match status" value="1"/>
</dbReference>
<dbReference type="Pfam" id="PF00114">
    <property type="entry name" value="Pilin"/>
    <property type="match status" value="1"/>
</dbReference>
<protein>
    <submittedName>
        <fullName evidence="3">Uncharacterized protein</fullName>
    </submittedName>
</protein>
<proteinExistence type="predicted"/>
<name>A0A382IXM3_9ZZZZ</name>
<dbReference type="AlphaFoldDB" id="A0A382IXM3"/>
<dbReference type="GO" id="GO:0044096">
    <property type="term" value="C:type IV pilus"/>
    <property type="evidence" value="ECO:0007669"/>
    <property type="project" value="TreeGrafter"/>
</dbReference>
<dbReference type="EMBL" id="UINC01070062">
    <property type="protein sequence ID" value="SVC03912.1"/>
    <property type="molecule type" value="Genomic_DNA"/>
</dbReference>
<dbReference type="PROSITE" id="PS00409">
    <property type="entry name" value="PROKAR_NTER_METHYL"/>
    <property type="match status" value="1"/>
</dbReference>
<reference evidence="3" key="1">
    <citation type="submission" date="2018-05" db="EMBL/GenBank/DDBJ databases">
        <authorList>
            <person name="Lanie J.A."/>
            <person name="Ng W.-L."/>
            <person name="Kazmierczak K.M."/>
            <person name="Andrzejewski T.M."/>
            <person name="Davidsen T.M."/>
            <person name="Wayne K.J."/>
            <person name="Tettelin H."/>
            <person name="Glass J.I."/>
            <person name="Rusch D."/>
            <person name="Podicherti R."/>
            <person name="Tsui H.-C.T."/>
            <person name="Winkler M.E."/>
        </authorList>
    </citation>
    <scope>NUCLEOTIDE SEQUENCE</scope>
</reference>
<evidence type="ECO:0000256" key="1">
    <source>
        <dbReference type="ARBA" id="ARBA00022481"/>
    </source>
</evidence>
<dbReference type="SUPFAM" id="SSF54523">
    <property type="entry name" value="Pili subunits"/>
    <property type="match status" value="1"/>
</dbReference>
<evidence type="ECO:0000256" key="2">
    <source>
        <dbReference type="SAM" id="Phobius"/>
    </source>
</evidence>
<evidence type="ECO:0000313" key="3">
    <source>
        <dbReference type="EMBL" id="SVC03912.1"/>
    </source>
</evidence>
<accession>A0A382IXM3</accession>
<dbReference type="InterPro" id="IPR012902">
    <property type="entry name" value="N_methyl_site"/>
</dbReference>
<keyword evidence="2" id="KW-1133">Transmembrane helix</keyword>
<dbReference type="NCBIfam" id="TIGR02532">
    <property type="entry name" value="IV_pilin_GFxxxE"/>
    <property type="match status" value="1"/>
</dbReference>
<dbReference type="GO" id="GO:0043107">
    <property type="term" value="P:type IV pilus-dependent motility"/>
    <property type="evidence" value="ECO:0007669"/>
    <property type="project" value="TreeGrafter"/>
</dbReference>
<dbReference type="InterPro" id="IPR001082">
    <property type="entry name" value="Pilin"/>
</dbReference>
<gene>
    <name evidence="3" type="ORF">METZ01_LOCUS256766</name>
</gene>
<dbReference type="PANTHER" id="PTHR30093">
    <property type="entry name" value="GENERAL SECRETION PATHWAY PROTEIN G"/>
    <property type="match status" value="1"/>
</dbReference>
<sequence length="164" mass="17491">MKRLNSGFTLIELMIVVAIIGILAAIAIPQYQNYVARAQVAEALVLIAPAKLGVAEYYSTNGEMPPPSSGDDIEDITGLEATDFEGSFVDSVSWLSAASSLESAIIVRFKPDAHIELASKLLLVCAHAENNQPIQWNCATSCSGVDIVDSTTVVDENYLPSSCL</sequence>
<organism evidence="3">
    <name type="scientific">marine metagenome</name>
    <dbReference type="NCBI Taxonomy" id="408172"/>
    <lineage>
        <taxon>unclassified sequences</taxon>
        <taxon>metagenomes</taxon>
        <taxon>ecological metagenomes</taxon>
    </lineage>
</organism>
<dbReference type="Pfam" id="PF07963">
    <property type="entry name" value="N_methyl"/>
    <property type="match status" value="1"/>
</dbReference>
<keyword evidence="1" id="KW-0488">Methylation</keyword>
<dbReference type="GO" id="GO:0007155">
    <property type="term" value="P:cell adhesion"/>
    <property type="evidence" value="ECO:0007669"/>
    <property type="project" value="InterPro"/>
</dbReference>
<dbReference type="InterPro" id="IPR045584">
    <property type="entry name" value="Pilin-like"/>
</dbReference>
<feature type="transmembrane region" description="Helical" evidence="2">
    <location>
        <begin position="7"/>
        <end position="28"/>
    </location>
</feature>